<gene>
    <name evidence="4" type="ORF">CTI12_AA540010</name>
</gene>
<feature type="region of interest" description="Disordered" evidence="2">
    <location>
        <begin position="224"/>
        <end position="313"/>
    </location>
</feature>
<evidence type="ECO:0000256" key="2">
    <source>
        <dbReference type="SAM" id="MobiDB-lite"/>
    </source>
</evidence>
<dbReference type="InterPro" id="IPR001878">
    <property type="entry name" value="Znf_CCHC"/>
</dbReference>
<dbReference type="AlphaFoldDB" id="A0A2U1L2H2"/>
<keyword evidence="1" id="KW-0479">Metal-binding</keyword>
<feature type="compositionally biased region" description="Basic and acidic residues" evidence="2">
    <location>
        <begin position="230"/>
        <end position="248"/>
    </location>
</feature>
<organism evidence="4 5">
    <name type="scientific">Artemisia annua</name>
    <name type="common">Sweet wormwood</name>
    <dbReference type="NCBI Taxonomy" id="35608"/>
    <lineage>
        <taxon>Eukaryota</taxon>
        <taxon>Viridiplantae</taxon>
        <taxon>Streptophyta</taxon>
        <taxon>Embryophyta</taxon>
        <taxon>Tracheophyta</taxon>
        <taxon>Spermatophyta</taxon>
        <taxon>Magnoliopsida</taxon>
        <taxon>eudicotyledons</taxon>
        <taxon>Gunneridae</taxon>
        <taxon>Pentapetalae</taxon>
        <taxon>asterids</taxon>
        <taxon>campanulids</taxon>
        <taxon>Asterales</taxon>
        <taxon>Asteraceae</taxon>
        <taxon>Asteroideae</taxon>
        <taxon>Anthemideae</taxon>
        <taxon>Artemisiinae</taxon>
        <taxon>Artemisia</taxon>
    </lineage>
</organism>
<protein>
    <recommendedName>
        <fullName evidence="3">CCHC-type domain-containing protein</fullName>
    </recommendedName>
</protein>
<dbReference type="InterPro" id="IPR005162">
    <property type="entry name" value="Retrotrans_gag_dom"/>
</dbReference>
<keyword evidence="5" id="KW-1185">Reference proteome</keyword>
<dbReference type="OrthoDB" id="427960at2759"/>
<feature type="compositionally biased region" description="Polar residues" evidence="2">
    <location>
        <begin position="258"/>
        <end position="311"/>
    </location>
</feature>
<evidence type="ECO:0000313" key="5">
    <source>
        <dbReference type="Proteomes" id="UP000245207"/>
    </source>
</evidence>
<feature type="domain" description="CCHC-type" evidence="3">
    <location>
        <begin position="339"/>
        <end position="354"/>
    </location>
</feature>
<evidence type="ECO:0000256" key="1">
    <source>
        <dbReference type="PROSITE-ProRule" id="PRU00047"/>
    </source>
</evidence>
<dbReference type="Pfam" id="PF03732">
    <property type="entry name" value="Retrotrans_gag"/>
    <property type="match status" value="1"/>
</dbReference>
<comment type="caution">
    <text evidence="4">The sequence shown here is derived from an EMBL/GenBank/DDBJ whole genome shotgun (WGS) entry which is preliminary data.</text>
</comment>
<dbReference type="Proteomes" id="UP000245207">
    <property type="component" value="Unassembled WGS sequence"/>
</dbReference>
<proteinExistence type="predicted"/>
<dbReference type="GO" id="GO:0008270">
    <property type="term" value="F:zinc ion binding"/>
    <property type="evidence" value="ECO:0007669"/>
    <property type="project" value="UniProtKB-KW"/>
</dbReference>
<dbReference type="PROSITE" id="PS50158">
    <property type="entry name" value="ZF_CCHC"/>
    <property type="match status" value="1"/>
</dbReference>
<dbReference type="GO" id="GO:0003676">
    <property type="term" value="F:nucleic acid binding"/>
    <property type="evidence" value="ECO:0007669"/>
    <property type="project" value="InterPro"/>
</dbReference>
<evidence type="ECO:0000259" key="3">
    <source>
        <dbReference type="PROSITE" id="PS50158"/>
    </source>
</evidence>
<reference evidence="4 5" key="1">
    <citation type="journal article" date="2018" name="Mol. Plant">
        <title>The genome of Artemisia annua provides insight into the evolution of Asteraceae family and artemisinin biosynthesis.</title>
        <authorList>
            <person name="Shen Q."/>
            <person name="Zhang L."/>
            <person name="Liao Z."/>
            <person name="Wang S."/>
            <person name="Yan T."/>
            <person name="Shi P."/>
            <person name="Liu M."/>
            <person name="Fu X."/>
            <person name="Pan Q."/>
            <person name="Wang Y."/>
            <person name="Lv Z."/>
            <person name="Lu X."/>
            <person name="Zhang F."/>
            <person name="Jiang W."/>
            <person name="Ma Y."/>
            <person name="Chen M."/>
            <person name="Hao X."/>
            <person name="Li L."/>
            <person name="Tang Y."/>
            <person name="Lv G."/>
            <person name="Zhou Y."/>
            <person name="Sun X."/>
            <person name="Brodelius P.E."/>
            <person name="Rose J.K.C."/>
            <person name="Tang K."/>
        </authorList>
    </citation>
    <scope>NUCLEOTIDE SEQUENCE [LARGE SCALE GENOMIC DNA]</scope>
    <source>
        <strain evidence="5">cv. Huhao1</strain>
        <tissue evidence="4">Leaf</tissue>
    </source>
</reference>
<dbReference type="PANTHER" id="PTHR33223">
    <property type="entry name" value="CCHC-TYPE DOMAIN-CONTAINING PROTEIN"/>
    <property type="match status" value="1"/>
</dbReference>
<accession>A0A2U1L2H2</accession>
<dbReference type="EMBL" id="PKPP01011971">
    <property type="protein sequence ID" value="PWA43185.1"/>
    <property type="molecule type" value="Genomic_DNA"/>
</dbReference>
<name>A0A2U1L2H2_ARTAN</name>
<dbReference type="PANTHER" id="PTHR33223:SF11">
    <property type="entry name" value="ELEMENT PROTEIN, PUTATIVE-RELATED"/>
    <property type="match status" value="1"/>
</dbReference>
<keyword evidence="1" id="KW-0862">Zinc</keyword>
<sequence length="407" mass="45750">MVNTRNTGGDANPPNIEEIVAQAVAAAIQNMRNERNDGAGSSNEGIHVWIECFNKLKPNSFLSATTPTAASDWINHCEKLFQVIGCPDGVKARLAAFKFDVDALNWWTSYIQAKSADFVETCTWVAFREAFYKRFNPLSEQQRFEREYGAIYQEELENAAEYIERFLMLASFVGPTVTGDATRQARHYKWGLKRWVLDRIVNTDYADVSLACDAARTIELLHEGGNSNKRSRDGDRIQNRNRQYDNRGKFNRGYDQGRQAQRGSDYRSTGRQGDKSGNTNPRQSSRGNQHNRYSGNGSSYQQHRSGNSSGQYRRAEATPACRSCGKSHTGLCRTATGACYECGSTEHQVKNCPRKTSIVPAGSSQPSTSSGRVHSLTREQAVNSSDHIRFKSGYLVIPRLCRFHRFH</sequence>
<evidence type="ECO:0000313" key="4">
    <source>
        <dbReference type="EMBL" id="PWA43185.1"/>
    </source>
</evidence>
<keyword evidence="1" id="KW-0863">Zinc-finger</keyword>